<evidence type="ECO:0000256" key="3">
    <source>
        <dbReference type="ARBA" id="ARBA00007811"/>
    </source>
</evidence>
<comment type="pathway">
    <text evidence="2 15">Lipid metabolism; fatty acid biosynthesis.</text>
</comment>
<keyword evidence="5 15" id="KW-0444">Lipid biosynthesis</keyword>
<keyword evidence="9 15" id="KW-1133">Transmembrane helix</keyword>
<dbReference type="Proteomes" id="UP001651158">
    <property type="component" value="Unassembled WGS sequence"/>
</dbReference>
<keyword evidence="7 15" id="KW-0256">Endoplasmic reticulum</keyword>
<evidence type="ECO:0000256" key="1">
    <source>
        <dbReference type="ARBA" id="ARBA00004477"/>
    </source>
</evidence>
<feature type="transmembrane region" description="Helical" evidence="15">
    <location>
        <begin position="246"/>
        <end position="264"/>
    </location>
</feature>
<keyword evidence="6 15" id="KW-0812">Transmembrane</keyword>
<organism evidence="17 18">
    <name type="scientific">Taenia crassiceps</name>
    <dbReference type="NCBI Taxonomy" id="6207"/>
    <lineage>
        <taxon>Eukaryota</taxon>
        <taxon>Metazoa</taxon>
        <taxon>Spiralia</taxon>
        <taxon>Lophotrochozoa</taxon>
        <taxon>Platyhelminthes</taxon>
        <taxon>Cestoda</taxon>
        <taxon>Eucestoda</taxon>
        <taxon>Cyclophyllidea</taxon>
        <taxon>Taeniidae</taxon>
        <taxon>Taenia</taxon>
    </lineage>
</organism>
<evidence type="ECO:0000256" key="14">
    <source>
        <dbReference type="ARBA" id="ARBA00023239"/>
    </source>
</evidence>
<comment type="catalytic activity">
    <reaction evidence="15">
        <text>a very-long-chain (3R)-3-hydroxyacyl-CoA = a very-long-chain (2E)-enoyl-CoA + H2O</text>
        <dbReference type="Rhea" id="RHEA:45812"/>
        <dbReference type="ChEBI" id="CHEBI:15377"/>
        <dbReference type="ChEBI" id="CHEBI:83728"/>
        <dbReference type="ChEBI" id="CHEBI:85440"/>
        <dbReference type="EC" id="4.2.1.134"/>
    </reaction>
</comment>
<dbReference type="Gene3D" id="2.60.40.790">
    <property type="match status" value="1"/>
</dbReference>
<dbReference type="InterPro" id="IPR007052">
    <property type="entry name" value="CS_dom"/>
</dbReference>
<dbReference type="PANTHER" id="PTHR11035:SF35">
    <property type="entry name" value="VERY-LONG-CHAIN (3R)-3-HYDROXYACYL-COA DEHYDRATASE"/>
    <property type="match status" value="1"/>
</dbReference>
<dbReference type="Pfam" id="PF04969">
    <property type="entry name" value="CS"/>
    <property type="match status" value="1"/>
</dbReference>
<evidence type="ECO:0000256" key="8">
    <source>
        <dbReference type="ARBA" id="ARBA00022832"/>
    </source>
</evidence>
<dbReference type="InterPro" id="IPR008978">
    <property type="entry name" value="HSP20-like_chaperone"/>
</dbReference>
<evidence type="ECO:0000256" key="7">
    <source>
        <dbReference type="ARBA" id="ARBA00022824"/>
    </source>
</evidence>
<name>A0ABR4QKC6_9CEST</name>
<dbReference type="SUPFAM" id="SSF49764">
    <property type="entry name" value="HSP20-like chaperones"/>
    <property type="match status" value="1"/>
</dbReference>
<evidence type="ECO:0000256" key="12">
    <source>
        <dbReference type="ARBA" id="ARBA00023136"/>
    </source>
</evidence>
<evidence type="ECO:0000259" key="16">
    <source>
        <dbReference type="PROSITE" id="PS51203"/>
    </source>
</evidence>
<keyword evidence="14 15" id="KW-0456">Lyase</keyword>
<evidence type="ECO:0000256" key="5">
    <source>
        <dbReference type="ARBA" id="ARBA00022516"/>
    </source>
</evidence>
<accession>A0ABR4QKC6</accession>
<dbReference type="PANTHER" id="PTHR11035">
    <property type="entry name" value="VERY-LONG-CHAIN (3R)-3-HYDROXYACYL-COA DEHYDRATASE"/>
    <property type="match status" value="1"/>
</dbReference>
<keyword evidence="11 15" id="KW-0443">Lipid metabolism</keyword>
<evidence type="ECO:0000256" key="15">
    <source>
        <dbReference type="RuleBase" id="RU363109"/>
    </source>
</evidence>
<evidence type="ECO:0000313" key="17">
    <source>
        <dbReference type="EMBL" id="KAL5110070.1"/>
    </source>
</evidence>
<sequence length="489" mass="55548">MVFLCTSAFDRLRWVEGAMVNEQPEYHPSLLWSQDERRIFINVKLTEVENPRMQIGNAAVHFHATGMGANGLREYAFSLDLFKPINDETSDFTVTETGVNIVLVKREAGVWSRLTQAANQRPPWLRTDFDRLSSAVVKAMLVAGGDADEDDSSEEDSQLRTNVNFVRPSAEEIQKRNMERVEEIAREQCDALLNYMKNPLVIYLLFYNIFQWAGFIYIFGTIVRGWWTEGDVVKTRVFDMVADRLIVLQLASFLEIAHVLLGWVKGGVLPTIIQVFGRNLVFFAILLPHKELQEDTAVFNLLLAWSTIELVRYPYYALRLFDEEIGLVTYLRYTLWIPLYPIGFMSEGKLIILAMPLLEASRRFCIEMPNPVNISFDFPVFLHIYILLMLPGFLIQMQTMYFRRRKKLTSKLSIRAAHGLAAVRVCGSGMKRRKNVAINGKGSDFGVTVAFRETASGESTALVSCCQGLDGVPTVTHGKARSRSHSSSM</sequence>
<dbReference type="CDD" id="cd06465">
    <property type="entry name" value="p23_hB-ind1_like"/>
    <property type="match status" value="1"/>
</dbReference>
<keyword evidence="10" id="KW-0175">Coiled coil</keyword>
<proteinExistence type="inferred from homology"/>
<evidence type="ECO:0000256" key="9">
    <source>
        <dbReference type="ARBA" id="ARBA00022989"/>
    </source>
</evidence>
<feature type="transmembrane region" description="Helical" evidence="15">
    <location>
        <begin position="333"/>
        <end position="358"/>
    </location>
</feature>
<comment type="caution">
    <text evidence="15">Lacks conserved residue(s) required for the propagation of feature annotation.</text>
</comment>
<keyword evidence="8 15" id="KW-0276">Fatty acid metabolism</keyword>
<reference evidence="17 18" key="1">
    <citation type="journal article" date="2022" name="Front. Cell. Infect. Microbiol.">
        <title>The Genomes of Two Strains of Taenia crassiceps the Animal Model for the Study of Human Cysticercosis.</title>
        <authorList>
            <person name="Bobes R.J."/>
            <person name="Estrada K."/>
            <person name="Rios-Valencia D.G."/>
            <person name="Calderon-Gallegos A."/>
            <person name="de la Torre P."/>
            <person name="Carrero J.C."/>
            <person name="Sanchez-Flores A."/>
            <person name="Laclette J.P."/>
        </authorList>
    </citation>
    <scope>NUCLEOTIDE SEQUENCE [LARGE SCALE GENOMIC DNA]</scope>
    <source>
        <strain evidence="17">WFUcys</strain>
    </source>
</reference>
<keyword evidence="18" id="KW-1185">Reference proteome</keyword>
<evidence type="ECO:0000256" key="2">
    <source>
        <dbReference type="ARBA" id="ARBA00005194"/>
    </source>
</evidence>
<feature type="transmembrane region" description="Helical" evidence="15">
    <location>
        <begin position="200"/>
        <end position="226"/>
    </location>
</feature>
<dbReference type="EC" id="4.2.1.134" evidence="4 15"/>
<comment type="subcellular location">
    <subcellularLocation>
        <location evidence="1 15">Endoplasmic reticulum membrane</location>
        <topology evidence="1 15">Multi-pass membrane protein</topology>
    </subcellularLocation>
</comment>
<feature type="transmembrane region" description="Helical" evidence="15">
    <location>
        <begin position="378"/>
        <end position="397"/>
    </location>
</feature>
<dbReference type="Pfam" id="PF04387">
    <property type="entry name" value="PTPLA"/>
    <property type="match status" value="1"/>
</dbReference>
<protein>
    <recommendedName>
        <fullName evidence="4 15">Very-long-chain (3R)-3-hydroxyacyl-CoA dehydratase</fullName>
        <ecNumber evidence="4 15">4.2.1.134</ecNumber>
    </recommendedName>
</protein>
<keyword evidence="13 15" id="KW-0275">Fatty acid biosynthesis</keyword>
<comment type="similarity">
    <text evidence="3 15">Belongs to the very long-chain fatty acids dehydratase HACD family.</text>
</comment>
<dbReference type="EMBL" id="JAKROA010000002">
    <property type="protein sequence ID" value="KAL5110070.1"/>
    <property type="molecule type" value="Genomic_DNA"/>
</dbReference>
<evidence type="ECO:0000256" key="10">
    <source>
        <dbReference type="ARBA" id="ARBA00023054"/>
    </source>
</evidence>
<keyword evidence="12 15" id="KW-0472">Membrane</keyword>
<feature type="domain" description="CS" evidence="16">
    <location>
        <begin position="25"/>
        <end position="115"/>
    </location>
</feature>
<gene>
    <name evidence="17" type="ORF">TcWFU_003247</name>
</gene>
<comment type="caution">
    <text evidence="17">The sequence shown here is derived from an EMBL/GenBank/DDBJ whole genome shotgun (WGS) entry which is preliminary data.</text>
</comment>
<evidence type="ECO:0000313" key="18">
    <source>
        <dbReference type="Proteomes" id="UP001651158"/>
    </source>
</evidence>
<dbReference type="InterPro" id="IPR007482">
    <property type="entry name" value="Tyr_Pase-like_PTPLA"/>
</dbReference>
<evidence type="ECO:0000256" key="4">
    <source>
        <dbReference type="ARBA" id="ARBA00013122"/>
    </source>
</evidence>
<evidence type="ECO:0000256" key="11">
    <source>
        <dbReference type="ARBA" id="ARBA00023098"/>
    </source>
</evidence>
<evidence type="ECO:0000256" key="6">
    <source>
        <dbReference type="ARBA" id="ARBA00022692"/>
    </source>
</evidence>
<evidence type="ECO:0000256" key="13">
    <source>
        <dbReference type="ARBA" id="ARBA00023160"/>
    </source>
</evidence>
<comment type="function">
    <text evidence="15">Catalyzes the third of the four reactions of the long-chain fatty acids elongation cycle. This endoplasmic reticulum-bound enzymatic process, allows the addition of two carbons to the chain of long- and very long-chain fatty acids/VLCFAs per cycle. This enzyme catalyzes the dehydration of the 3-hydroxyacyl-CoA intermediate into trans-2,3-enoyl-CoA, within each cycle of fatty acid elongation. Thereby, it participates to the production of VLCFAs of different chain lengths that are involved in multiple biological processes as precursors of membrane lipids and lipid mediators.</text>
</comment>
<dbReference type="PROSITE" id="PS51203">
    <property type="entry name" value="CS"/>
    <property type="match status" value="1"/>
</dbReference>